<reference evidence="1" key="1">
    <citation type="submission" date="2021-02" db="EMBL/GenBank/DDBJ databases">
        <authorList>
            <consortium name="DOE Joint Genome Institute"/>
            <person name="Ahrendt S."/>
            <person name="Looney B.P."/>
            <person name="Miyauchi S."/>
            <person name="Morin E."/>
            <person name="Drula E."/>
            <person name="Courty P.E."/>
            <person name="Chicoki N."/>
            <person name="Fauchery L."/>
            <person name="Kohler A."/>
            <person name="Kuo A."/>
            <person name="Labutti K."/>
            <person name="Pangilinan J."/>
            <person name="Lipzen A."/>
            <person name="Riley R."/>
            <person name="Andreopoulos W."/>
            <person name="He G."/>
            <person name="Johnson J."/>
            <person name="Barry K.W."/>
            <person name="Grigoriev I.V."/>
            <person name="Nagy L."/>
            <person name="Hibbett D."/>
            <person name="Henrissat B."/>
            <person name="Matheny P.B."/>
            <person name="Labbe J."/>
            <person name="Martin F."/>
        </authorList>
    </citation>
    <scope>NUCLEOTIDE SEQUENCE</scope>
    <source>
        <strain evidence="1">FP105234-sp</strain>
    </source>
</reference>
<name>A0ACB8RTQ1_9AGAM</name>
<protein>
    <submittedName>
        <fullName evidence="1">Uncharacterized protein</fullName>
    </submittedName>
</protein>
<comment type="caution">
    <text evidence="1">The sequence shown here is derived from an EMBL/GenBank/DDBJ whole genome shotgun (WGS) entry which is preliminary data.</text>
</comment>
<evidence type="ECO:0000313" key="2">
    <source>
        <dbReference type="Proteomes" id="UP000814033"/>
    </source>
</evidence>
<accession>A0ACB8RTQ1</accession>
<dbReference type="Proteomes" id="UP000814033">
    <property type="component" value="Unassembled WGS sequence"/>
</dbReference>
<reference evidence="1" key="2">
    <citation type="journal article" date="2022" name="New Phytol.">
        <title>Evolutionary transition to the ectomycorrhizal habit in the genomes of a hyperdiverse lineage of mushroom-forming fungi.</title>
        <authorList>
            <person name="Looney B."/>
            <person name="Miyauchi S."/>
            <person name="Morin E."/>
            <person name="Drula E."/>
            <person name="Courty P.E."/>
            <person name="Kohler A."/>
            <person name="Kuo A."/>
            <person name="LaButti K."/>
            <person name="Pangilinan J."/>
            <person name="Lipzen A."/>
            <person name="Riley R."/>
            <person name="Andreopoulos W."/>
            <person name="He G."/>
            <person name="Johnson J."/>
            <person name="Nolan M."/>
            <person name="Tritt A."/>
            <person name="Barry K.W."/>
            <person name="Grigoriev I.V."/>
            <person name="Nagy L.G."/>
            <person name="Hibbett D."/>
            <person name="Henrissat B."/>
            <person name="Matheny P.B."/>
            <person name="Labbe J."/>
            <person name="Martin F.M."/>
        </authorList>
    </citation>
    <scope>NUCLEOTIDE SEQUENCE</scope>
    <source>
        <strain evidence="1">FP105234-sp</strain>
    </source>
</reference>
<evidence type="ECO:0000313" key="1">
    <source>
        <dbReference type="EMBL" id="KAI0047584.1"/>
    </source>
</evidence>
<proteinExistence type="predicted"/>
<gene>
    <name evidence="1" type="ORF">FA95DRAFT_1207281</name>
</gene>
<dbReference type="EMBL" id="MU275901">
    <property type="protein sequence ID" value="KAI0047584.1"/>
    <property type="molecule type" value="Genomic_DNA"/>
</dbReference>
<keyword evidence="2" id="KW-1185">Reference proteome</keyword>
<sequence>MLEPLAHQATSPEGESEIQRNLRKHPADVIKRAKAGSVVAVRAISQTCRSMRTLQTREVVDIMCSHVSISKIPHPFDNSSPTSFSALSCALWSFSAMHELTDVSPESTLSSVKAARFTEQIAGSWDGIYHWAAFFNELYPRISPEEQRDVHQIITRTLFYFGRHASSQRALADLPATIELTASYWEILDLIASYWIKEPRYSATGQSHSYASALAGLLLSEGDATHIQRFVDAAGGSPSCIARVALSHLHAALKKPDATSWTLNVHLQLLYLLACDDALRSAIVEQCGVSVVTRAIVTLVKTRDHAIEETRSFLDLAFMLLARIVVTGTGIRWVQIAMHEGILHAYSSLFPALKYYDRDEMRPITHLISRVLPAYLVYRLPLKATVAALHAQNTVITSKVGESAVGGAWLRMVKLAKIHADLKDSAMRTICSHCHMASVDKTAFKRCARCKSVAYCSESCQAAGWDTHKVDCSVSQLYLIRDDLPTRRDRTFLERIALHDVCNRSAHLRSLTAKRYPGVPLSRVVITLDYRHLPSLDTYVIDASNIGNRIAPTEDPKMKELMESIARRSGQGTTLIECVTKLGERTLISLALVTPSIWDPSSDHLTEFDFYVTASAVAEMALPKEGSNVRSG</sequence>
<organism evidence="1 2">
    <name type="scientific">Auriscalpium vulgare</name>
    <dbReference type="NCBI Taxonomy" id="40419"/>
    <lineage>
        <taxon>Eukaryota</taxon>
        <taxon>Fungi</taxon>
        <taxon>Dikarya</taxon>
        <taxon>Basidiomycota</taxon>
        <taxon>Agaricomycotina</taxon>
        <taxon>Agaricomycetes</taxon>
        <taxon>Russulales</taxon>
        <taxon>Auriscalpiaceae</taxon>
        <taxon>Auriscalpium</taxon>
    </lineage>
</organism>